<evidence type="ECO:0000313" key="2">
    <source>
        <dbReference type="Proteomes" id="UP001224674"/>
    </source>
</evidence>
<dbReference type="RefSeq" id="WP_110101163.1">
    <property type="nucleotide sequence ID" value="NZ_CP122561.1"/>
</dbReference>
<dbReference type="Proteomes" id="UP001224674">
    <property type="component" value="Chromosome"/>
</dbReference>
<accession>A0AAJ6ALE1</accession>
<keyword evidence="2" id="KW-1185">Reference proteome</keyword>
<dbReference type="GeneID" id="83695615"/>
<proteinExistence type="predicted"/>
<organism evidence="1 2">
    <name type="scientific">Auritidibacter ignavus</name>
    <dbReference type="NCBI Taxonomy" id="678932"/>
    <lineage>
        <taxon>Bacteria</taxon>
        <taxon>Bacillati</taxon>
        <taxon>Actinomycetota</taxon>
        <taxon>Actinomycetes</taxon>
        <taxon>Micrococcales</taxon>
        <taxon>Micrococcaceae</taxon>
        <taxon>Auritidibacter</taxon>
    </lineage>
</organism>
<dbReference type="EMBL" id="CP122566">
    <property type="protein sequence ID" value="WGH94384.1"/>
    <property type="molecule type" value="Genomic_DNA"/>
</dbReference>
<reference evidence="1 2" key="1">
    <citation type="submission" date="2023-03" db="EMBL/GenBank/DDBJ databases">
        <title>Complete genome sequences of several Auritidibacter ignavus strains isolated from ear infections.</title>
        <authorList>
            <person name="Baehr T."/>
            <person name="Baumhoegger A.M."/>
        </authorList>
    </citation>
    <scope>NUCLEOTIDE SEQUENCE [LARGE SCALE GENOMIC DNA]</scope>
    <source>
        <strain evidence="1 2">BABAE-6</strain>
    </source>
</reference>
<dbReference type="AlphaFoldDB" id="A0AAJ6ALE1"/>
<gene>
    <name evidence="1" type="ORF">QDX21_06280</name>
</gene>
<sequence>MSDFLPDKHPYTTWMRRYTLVPELAEEFIQFLIHEVFPARREFGFEPLHVWVDADRSQVTWLVGAALDSQDFARLEENWENSEIRADVFDGKPAYVVAKDLREVQSVPIGPEI</sequence>
<protein>
    <submittedName>
        <fullName evidence="1">Uncharacterized protein</fullName>
    </submittedName>
</protein>
<name>A0AAJ6ALE1_9MICC</name>
<evidence type="ECO:0000313" key="1">
    <source>
        <dbReference type="EMBL" id="WGH94384.1"/>
    </source>
</evidence>